<name>A0ABP6Q709_9ACTN</name>
<accession>A0ABP6Q709</accession>
<organism evidence="1 2">
    <name type="scientific">Actinocorallia longicatena</name>
    <dbReference type="NCBI Taxonomy" id="111803"/>
    <lineage>
        <taxon>Bacteria</taxon>
        <taxon>Bacillati</taxon>
        <taxon>Actinomycetota</taxon>
        <taxon>Actinomycetes</taxon>
        <taxon>Streptosporangiales</taxon>
        <taxon>Thermomonosporaceae</taxon>
        <taxon>Actinocorallia</taxon>
    </lineage>
</organism>
<sequence length="160" mass="16959">MAGGPCVVADFGKTPTVNDILISKRRGVELIRAPKKAGTPRGIGAGSTFKQVKKAYPGLAFQDEGPAVARKRKAALSARKAVIVLMPDYEYGKAAGKRTTRTFAASRTICRLFTDANGGAYKRVSVAGLRKTLDSTPGGLLLALAVSKGEITKVYQVFRS</sequence>
<dbReference type="RefSeq" id="WP_344825295.1">
    <property type="nucleotide sequence ID" value="NZ_BAAAUV010000004.1"/>
</dbReference>
<dbReference type="Proteomes" id="UP001501237">
    <property type="component" value="Unassembled WGS sequence"/>
</dbReference>
<evidence type="ECO:0000313" key="2">
    <source>
        <dbReference type="Proteomes" id="UP001501237"/>
    </source>
</evidence>
<proteinExistence type="predicted"/>
<protein>
    <submittedName>
        <fullName evidence="1">Uncharacterized protein</fullName>
    </submittedName>
</protein>
<evidence type="ECO:0000313" key="1">
    <source>
        <dbReference type="EMBL" id="GAA3205475.1"/>
    </source>
</evidence>
<comment type="caution">
    <text evidence="1">The sequence shown here is derived from an EMBL/GenBank/DDBJ whole genome shotgun (WGS) entry which is preliminary data.</text>
</comment>
<reference evidence="2" key="1">
    <citation type="journal article" date="2019" name="Int. J. Syst. Evol. Microbiol.">
        <title>The Global Catalogue of Microorganisms (GCM) 10K type strain sequencing project: providing services to taxonomists for standard genome sequencing and annotation.</title>
        <authorList>
            <consortium name="The Broad Institute Genomics Platform"/>
            <consortium name="The Broad Institute Genome Sequencing Center for Infectious Disease"/>
            <person name="Wu L."/>
            <person name="Ma J."/>
        </authorList>
    </citation>
    <scope>NUCLEOTIDE SEQUENCE [LARGE SCALE GENOMIC DNA]</scope>
    <source>
        <strain evidence="2">JCM 9377</strain>
    </source>
</reference>
<keyword evidence="2" id="KW-1185">Reference proteome</keyword>
<gene>
    <name evidence="1" type="ORF">GCM10010468_20490</name>
</gene>
<dbReference type="EMBL" id="BAAAUV010000004">
    <property type="protein sequence ID" value="GAA3205475.1"/>
    <property type="molecule type" value="Genomic_DNA"/>
</dbReference>